<evidence type="ECO:0000313" key="10">
    <source>
        <dbReference type="Proteomes" id="UP001064489"/>
    </source>
</evidence>
<evidence type="ECO:0000256" key="2">
    <source>
        <dbReference type="ARBA" id="ARBA00004123"/>
    </source>
</evidence>
<organism evidence="9 10">
    <name type="scientific">Acer negundo</name>
    <name type="common">Box elder</name>
    <dbReference type="NCBI Taxonomy" id="4023"/>
    <lineage>
        <taxon>Eukaryota</taxon>
        <taxon>Viridiplantae</taxon>
        <taxon>Streptophyta</taxon>
        <taxon>Embryophyta</taxon>
        <taxon>Tracheophyta</taxon>
        <taxon>Spermatophyta</taxon>
        <taxon>Magnoliopsida</taxon>
        <taxon>eudicotyledons</taxon>
        <taxon>Gunneridae</taxon>
        <taxon>Pentapetalae</taxon>
        <taxon>rosids</taxon>
        <taxon>malvids</taxon>
        <taxon>Sapindales</taxon>
        <taxon>Sapindaceae</taxon>
        <taxon>Hippocastanoideae</taxon>
        <taxon>Acereae</taxon>
        <taxon>Acer</taxon>
    </lineage>
</organism>
<keyword evidence="7" id="KW-0539">Nucleus</keyword>
<feature type="domain" description="DDE Tnp4" evidence="8">
    <location>
        <begin position="91"/>
        <end position="152"/>
    </location>
</feature>
<evidence type="ECO:0000313" key="9">
    <source>
        <dbReference type="EMBL" id="KAI9201607.1"/>
    </source>
</evidence>
<dbReference type="GO" id="GO:0046872">
    <property type="term" value="F:metal ion binding"/>
    <property type="evidence" value="ECO:0007669"/>
    <property type="project" value="UniProtKB-KW"/>
</dbReference>
<reference evidence="9" key="2">
    <citation type="submission" date="2023-02" db="EMBL/GenBank/DDBJ databases">
        <authorList>
            <person name="Swenson N.G."/>
            <person name="Wegrzyn J.L."/>
            <person name="Mcevoy S.L."/>
        </authorList>
    </citation>
    <scope>NUCLEOTIDE SEQUENCE</scope>
    <source>
        <strain evidence="9">91603</strain>
        <tissue evidence="9">Leaf</tissue>
    </source>
</reference>
<evidence type="ECO:0000259" key="8">
    <source>
        <dbReference type="Pfam" id="PF13359"/>
    </source>
</evidence>
<comment type="cofactor">
    <cofactor evidence="1">
        <name>a divalent metal cation</name>
        <dbReference type="ChEBI" id="CHEBI:60240"/>
    </cofactor>
</comment>
<dbReference type="AlphaFoldDB" id="A0AAD5JUD9"/>
<dbReference type="Pfam" id="PF13359">
    <property type="entry name" value="DDE_Tnp_4"/>
    <property type="match status" value="1"/>
</dbReference>
<dbReference type="InterPro" id="IPR045249">
    <property type="entry name" value="HARBI1-like"/>
</dbReference>
<name>A0AAD5JUD9_ACENE</name>
<dbReference type="EMBL" id="JAJSOW010000001">
    <property type="protein sequence ID" value="KAI9201607.1"/>
    <property type="molecule type" value="Genomic_DNA"/>
</dbReference>
<evidence type="ECO:0000256" key="1">
    <source>
        <dbReference type="ARBA" id="ARBA00001968"/>
    </source>
</evidence>
<evidence type="ECO:0000256" key="3">
    <source>
        <dbReference type="ARBA" id="ARBA00006958"/>
    </source>
</evidence>
<evidence type="ECO:0000256" key="7">
    <source>
        <dbReference type="ARBA" id="ARBA00023242"/>
    </source>
</evidence>
<sequence>MLATFLLIVGHNNRYCLVRDIFGRSHFIASINFNKVLKALNTIAPDMLAKPGSLPSKLKESTRFYSYFKDCIGGIDGTHIPAMITGRDDFGGQGLDPANEVELFNLCHSSLRNVIERIFDIFKSRFTIFKTAPPFPFRTQTELVSACVGLHNFLRNECRFDEFPVEQDNEMDLEPVIEVDPEPVFQTQEQQRTEANEWRDAIALNMWMDAGHNNNNENQ</sequence>
<comment type="caution">
    <text evidence="9">The sequence shown here is derived from an EMBL/GenBank/DDBJ whole genome shotgun (WGS) entry which is preliminary data.</text>
</comment>
<dbReference type="InterPro" id="IPR027806">
    <property type="entry name" value="HARBI1_dom"/>
</dbReference>
<evidence type="ECO:0000256" key="5">
    <source>
        <dbReference type="ARBA" id="ARBA00022723"/>
    </source>
</evidence>
<comment type="similarity">
    <text evidence="3">Belongs to the HARBI1 family.</text>
</comment>
<dbReference type="GO" id="GO:0004518">
    <property type="term" value="F:nuclease activity"/>
    <property type="evidence" value="ECO:0007669"/>
    <property type="project" value="UniProtKB-KW"/>
</dbReference>
<keyword evidence="4" id="KW-0540">Nuclease</keyword>
<keyword evidence="10" id="KW-1185">Reference proteome</keyword>
<dbReference type="Proteomes" id="UP001064489">
    <property type="component" value="Chromosome 9"/>
</dbReference>
<dbReference type="GO" id="GO:0016787">
    <property type="term" value="F:hydrolase activity"/>
    <property type="evidence" value="ECO:0007669"/>
    <property type="project" value="UniProtKB-KW"/>
</dbReference>
<protein>
    <recommendedName>
        <fullName evidence="8">DDE Tnp4 domain-containing protein</fullName>
    </recommendedName>
</protein>
<proteinExistence type="inferred from homology"/>
<keyword evidence="5" id="KW-0479">Metal-binding</keyword>
<dbReference type="GO" id="GO:0005634">
    <property type="term" value="C:nucleus"/>
    <property type="evidence" value="ECO:0007669"/>
    <property type="project" value="UniProtKB-SubCell"/>
</dbReference>
<reference evidence="9" key="1">
    <citation type="journal article" date="2022" name="Plant J.">
        <title>Strategies of tolerance reflected in two North American maple genomes.</title>
        <authorList>
            <person name="McEvoy S.L."/>
            <person name="Sezen U.U."/>
            <person name="Trouern-Trend A."/>
            <person name="McMahon S.M."/>
            <person name="Schaberg P.G."/>
            <person name="Yang J."/>
            <person name="Wegrzyn J.L."/>
            <person name="Swenson N.G."/>
        </authorList>
    </citation>
    <scope>NUCLEOTIDE SEQUENCE</scope>
    <source>
        <strain evidence="9">91603</strain>
    </source>
</reference>
<dbReference type="PANTHER" id="PTHR22930">
    <property type="match status" value="1"/>
</dbReference>
<evidence type="ECO:0000256" key="4">
    <source>
        <dbReference type="ARBA" id="ARBA00022722"/>
    </source>
</evidence>
<accession>A0AAD5JUD9</accession>
<dbReference type="PANTHER" id="PTHR22930:SF259">
    <property type="entry name" value="OS08G0106900 PROTEIN"/>
    <property type="match status" value="1"/>
</dbReference>
<comment type="subcellular location">
    <subcellularLocation>
        <location evidence="2">Nucleus</location>
    </subcellularLocation>
</comment>
<keyword evidence="6" id="KW-0378">Hydrolase</keyword>
<gene>
    <name evidence="9" type="ORF">LWI28_026003</name>
</gene>
<evidence type="ECO:0000256" key="6">
    <source>
        <dbReference type="ARBA" id="ARBA00022801"/>
    </source>
</evidence>